<accession>A0ABR3ZYS5</accession>
<evidence type="ECO:0000256" key="1">
    <source>
        <dbReference type="SAM" id="MobiDB-lite"/>
    </source>
</evidence>
<sequence length="478" mass="53446">MSSSPIARHVLIGNMAAMQANNLRTVNNAEVNGDINRKHQSNDVHSGNANSVHMEHGKAFDYELVYETVPIGYFPRIPVLIFHLVLNMYSEPALTQKEYEDVVMAKRQAESLGTAINELVSWNHADEIIAVTCSNEPTSISYRFEIMRSALERSPVLAEFFKSFDYLYSCGMMLTFPDDLAVCFYAVKEYLEKGPDIYDEAALKSYATVGNVGPGGVVVETFTFLVRLHKLATKLELRGLQEMTLVVLNQIELSMTPQSCIALAGLVFKDEPFGFQDVIKTFVLQHVGNYFEDLHRSRDWNHVLATTSNDFQVKWARLVIAHYESPIFYRINNNVEGLLGQFTNTNARLAQLREADEAEVARKIHLNEIISLSNGERSARSSIDTTATAIHDAIDEASDGEDPTTPKASETNGESFNSLNEQRTSLSTDYPRPFWQVDEKARRLLGMNNDGGGVIAGRVRPSGLSKARKSINNFMRGS</sequence>
<gene>
    <name evidence="2" type="ORF">N7G274_009104</name>
</gene>
<reference evidence="2 3" key="1">
    <citation type="submission" date="2024-09" db="EMBL/GenBank/DDBJ databases">
        <title>Rethinking Asexuality: The Enigmatic Case of Functional Sexual Genes in Lepraria (Stereocaulaceae).</title>
        <authorList>
            <person name="Doellman M."/>
            <person name="Sun Y."/>
            <person name="Barcenas-Pena A."/>
            <person name="Lumbsch H.T."/>
            <person name="Grewe F."/>
        </authorList>
    </citation>
    <scope>NUCLEOTIDE SEQUENCE [LARGE SCALE GENOMIC DNA]</scope>
    <source>
        <strain evidence="2 3">Mercado 3170</strain>
    </source>
</reference>
<keyword evidence="3" id="KW-1185">Reference proteome</keyword>
<evidence type="ECO:0000313" key="2">
    <source>
        <dbReference type="EMBL" id="KAL2038156.1"/>
    </source>
</evidence>
<dbReference type="Proteomes" id="UP001590950">
    <property type="component" value="Unassembled WGS sequence"/>
</dbReference>
<protein>
    <submittedName>
        <fullName evidence="2">Uncharacterized protein</fullName>
    </submittedName>
</protein>
<feature type="compositionally biased region" description="Polar residues" evidence="1">
    <location>
        <begin position="406"/>
        <end position="428"/>
    </location>
</feature>
<organism evidence="2 3">
    <name type="scientific">Stereocaulon virgatum</name>
    <dbReference type="NCBI Taxonomy" id="373712"/>
    <lineage>
        <taxon>Eukaryota</taxon>
        <taxon>Fungi</taxon>
        <taxon>Dikarya</taxon>
        <taxon>Ascomycota</taxon>
        <taxon>Pezizomycotina</taxon>
        <taxon>Lecanoromycetes</taxon>
        <taxon>OSLEUM clade</taxon>
        <taxon>Lecanoromycetidae</taxon>
        <taxon>Lecanorales</taxon>
        <taxon>Lecanorineae</taxon>
        <taxon>Stereocaulaceae</taxon>
        <taxon>Stereocaulon</taxon>
    </lineage>
</organism>
<comment type="caution">
    <text evidence="2">The sequence shown here is derived from an EMBL/GenBank/DDBJ whole genome shotgun (WGS) entry which is preliminary data.</text>
</comment>
<feature type="region of interest" description="Disordered" evidence="1">
    <location>
        <begin position="396"/>
        <end position="431"/>
    </location>
</feature>
<evidence type="ECO:0000313" key="3">
    <source>
        <dbReference type="Proteomes" id="UP001590950"/>
    </source>
</evidence>
<proteinExistence type="predicted"/>
<dbReference type="EMBL" id="JBEFKJ010000034">
    <property type="protein sequence ID" value="KAL2038156.1"/>
    <property type="molecule type" value="Genomic_DNA"/>
</dbReference>
<name>A0ABR3ZYS5_9LECA</name>